<protein>
    <submittedName>
        <fullName evidence="4">Uncharacterized protein LOC105363384 isoform X1</fullName>
    </submittedName>
</protein>
<keyword evidence="3" id="KW-1185">Reference proteome</keyword>
<dbReference type="InterPro" id="IPR004302">
    <property type="entry name" value="Cellulose/chitin-bd_N"/>
</dbReference>
<evidence type="ECO:0000259" key="2">
    <source>
        <dbReference type="Pfam" id="PF03067"/>
    </source>
</evidence>
<keyword evidence="1" id="KW-0812">Transmembrane</keyword>
<dbReference type="PANTHER" id="PTHR21113">
    <property type="entry name" value="AGAP001705-PA"/>
    <property type="match status" value="1"/>
</dbReference>
<dbReference type="KEGG" id="csol:105363384"/>
<organism evidence="3 4">
    <name type="scientific">Ceratosolen solmsi marchali</name>
    <dbReference type="NCBI Taxonomy" id="326594"/>
    <lineage>
        <taxon>Eukaryota</taxon>
        <taxon>Metazoa</taxon>
        <taxon>Ecdysozoa</taxon>
        <taxon>Arthropoda</taxon>
        <taxon>Hexapoda</taxon>
        <taxon>Insecta</taxon>
        <taxon>Pterygota</taxon>
        <taxon>Neoptera</taxon>
        <taxon>Endopterygota</taxon>
        <taxon>Hymenoptera</taxon>
        <taxon>Apocrita</taxon>
        <taxon>Proctotrupomorpha</taxon>
        <taxon>Chalcidoidea</taxon>
        <taxon>Agaonidae</taxon>
        <taxon>Agaoninae</taxon>
        <taxon>Ceratosolen</taxon>
    </lineage>
</organism>
<dbReference type="Proteomes" id="UP000695007">
    <property type="component" value="Unplaced"/>
</dbReference>
<dbReference type="AlphaFoldDB" id="A0AAJ6YJS0"/>
<keyword evidence="1" id="KW-0472">Membrane</keyword>
<sequence length="319" mass="37019">MQTIFYFKIEFISTTRIWKVLYFCYTVSIIKHFLIDEVSAHGRLIEPPSRASMWRYGFQTPQDYNDHESYCGGFTRQWQWNSGKCGICGDAWDLKPPRPHEMGGKYGNNIIVRRYRIGAIIPVKIQLTANHRGYFEFRTCPIESNGQDVTQDCLNKYLLTDKNGTVRYYPEEGNRIFISYYKLPVDLKCKQCVFQWRYIAGNNWGNCDNGSGAVGCGPQEEFRACADIAIDNDEFQISTYSVKIPTTSSNLDLPFSTESDDYWLFNFVMAGTSLLVALTLMAFLYMYYNTDQVKTWLRTKRLINKQQLPLATPQYKNTP</sequence>
<dbReference type="GeneID" id="105363384"/>
<dbReference type="Pfam" id="PF03067">
    <property type="entry name" value="LPMO_10"/>
    <property type="match status" value="1"/>
</dbReference>
<reference evidence="4" key="1">
    <citation type="submission" date="2025-08" db="UniProtKB">
        <authorList>
            <consortium name="RefSeq"/>
        </authorList>
    </citation>
    <scope>IDENTIFICATION</scope>
</reference>
<dbReference type="RefSeq" id="XP_011499355.1">
    <property type="nucleotide sequence ID" value="XM_011501053.1"/>
</dbReference>
<feature type="transmembrane region" description="Helical" evidence="1">
    <location>
        <begin position="262"/>
        <end position="288"/>
    </location>
</feature>
<feature type="domain" description="Chitin-binding type-4" evidence="2">
    <location>
        <begin position="41"/>
        <end position="228"/>
    </location>
</feature>
<accession>A0AAJ6YJS0</accession>
<keyword evidence="1" id="KW-1133">Transmembrane helix</keyword>
<dbReference type="PANTHER" id="PTHR21113:SF4">
    <property type="entry name" value="CHITIN-BINDING TYPE-4 DOMAIN-CONTAINING PROTEIN"/>
    <property type="match status" value="1"/>
</dbReference>
<name>A0AAJ6YJS0_9HYME</name>
<evidence type="ECO:0000313" key="4">
    <source>
        <dbReference type="RefSeq" id="XP_011499355.1"/>
    </source>
</evidence>
<evidence type="ECO:0000313" key="3">
    <source>
        <dbReference type="Proteomes" id="UP000695007"/>
    </source>
</evidence>
<proteinExistence type="predicted"/>
<gene>
    <name evidence="4" type="primary">LOC105363384</name>
</gene>
<evidence type="ECO:0000256" key="1">
    <source>
        <dbReference type="SAM" id="Phobius"/>
    </source>
</evidence>